<dbReference type="InterPro" id="IPR036514">
    <property type="entry name" value="SGNH_hydro_sf"/>
</dbReference>
<evidence type="ECO:0000313" key="3">
    <source>
        <dbReference type="EMBL" id="MED1202458.1"/>
    </source>
</evidence>
<evidence type="ECO:0000259" key="2">
    <source>
        <dbReference type="Pfam" id="PF13472"/>
    </source>
</evidence>
<dbReference type="Proteomes" id="UP001341444">
    <property type="component" value="Unassembled WGS sequence"/>
</dbReference>
<comment type="caution">
    <text evidence="3">The sequence shown here is derived from an EMBL/GenBank/DDBJ whole genome shotgun (WGS) entry which is preliminary data.</text>
</comment>
<feature type="transmembrane region" description="Helical" evidence="1">
    <location>
        <begin position="12"/>
        <end position="35"/>
    </location>
</feature>
<evidence type="ECO:0000256" key="1">
    <source>
        <dbReference type="SAM" id="Phobius"/>
    </source>
</evidence>
<evidence type="ECO:0000313" key="4">
    <source>
        <dbReference type="Proteomes" id="UP001341444"/>
    </source>
</evidence>
<protein>
    <submittedName>
        <fullName evidence="3">GDSL-type esterase/lipase family protein</fullName>
    </submittedName>
</protein>
<proteinExistence type="predicted"/>
<organism evidence="3 4">
    <name type="scientific">Heyndrickxia acidicola</name>
    <dbReference type="NCBI Taxonomy" id="209389"/>
    <lineage>
        <taxon>Bacteria</taxon>
        <taxon>Bacillati</taxon>
        <taxon>Bacillota</taxon>
        <taxon>Bacilli</taxon>
        <taxon>Bacillales</taxon>
        <taxon>Bacillaceae</taxon>
        <taxon>Heyndrickxia</taxon>
    </lineage>
</organism>
<dbReference type="Gene3D" id="3.40.50.1110">
    <property type="entry name" value="SGNH hydrolase"/>
    <property type="match status" value="1"/>
</dbReference>
<dbReference type="EMBL" id="JARMAB010000006">
    <property type="protein sequence ID" value="MED1202458.1"/>
    <property type="molecule type" value="Genomic_DNA"/>
</dbReference>
<keyword evidence="1" id="KW-0472">Membrane</keyword>
<dbReference type="Pfam" id="PF13472">
    <property type="entry name" value="Lipase_GDSL_2"/>
    <property type="match status" value="1"/>
</dbReference>
<dbReference type="RefSeq" id="WP_066265727.1">
    <property type="nucleotide sequence ID" value="NZ_JARMAB010000006.1"/>
</dbReference>
<keyword evidence="1" id="KW-0812">Transmembrane</keyword>
<dbReference type="SUPFAM" id="SSF52266">
    <property type="entry name" value="SGNH hydrolase"/>
    <property type="match status" value="1"/>
</dbReference>
<name>A0ABU6MDF2_9BACI</name>
<keyword evidence="4" id="KW-1185">Reference proteome</keyword>
<accession>A0ABU6MDF2</accession>
<sequence>MYTSISGKRRALGYCALGDSLTAAVGSSYFMYGFITRYLYLTRQAFSVPIFPNLFGKSGATSLEIAKSVQFPVIREAIKHADIITITAGGNDLIHAAKAFLKTKNQQEFMKALDHCHVNIQQLLHEIDYIKGRDPYIIRALNLYNPFTSISGTDQWVTAFNRNIEGLLSRKNGRVADIHSLFFGKEKELLAGDHFHPNDKGYIIIANALHGLGYGGLEKMVN</sequence>
<keyword evidence="1" id="KW-1133">Transmembrane helix</keyword>
<reference evidence="3 4" key="1">
    <citation type="submission" date="2023-03" db="EMBL/GenBank/DDBJ databases">
        <title>Bacillus Genome Sequencing.</title>
        <authorList>
            <person name="Dunlap C."/>
        </authorList>
    </citation>
    <scope>NUCLEOTIDE SEQUENCE [LARGE SCALE GENOMIC DNA]</scope>
    <source>
        <strain evidence="3 4">B-23453</strain>
    </source>
</reference>
<dbReference type="InterPro" id="IPR013830">
    <property type="entry name" value="SGNH_hydro"/>
</dbReference>
<gene>
    <name evidence="3" type="ORF">P4T90_05045</name>
</gene>
<feature type="domain" description="SGNH hydrolase-type esterase" evidence="2">
    <location>
        <begin position="16"/>
        <end position="202"/>
    </location>
</feature>